<reference evidence="9 10" key="1">
    <citation type="submission" date="2014-12" db="EMBL/GenBank/DDBJ databases">
        <title>Draft genome sequences of 10 type strains of Lactococcus.</title>
        <authorList>
            <person name="Sun Z."/>
            <person name="Zhong Z."/>
            <person name="Liu W."/>
            <person name="Zhang W."/>
            <person name="Zhang H."/>
        </authorList>
    </citation>
    <scope>NUCLEOTIDE SEQUENCE [LARGE SCALE GENOMIC DNA]</scope>
    <source>
        <strain evidence="9 10">DSM 20686</strain>
    </source>
</reference>
<dbReference type="PANTHER" id="PTHR30193:SF37">
    <property type="entry name" value="INNER MEMBRANE ABC TRANSPORTER PERMEASE PROTEIN YCJO"/>
    <property type="match status" value="1"/>
</dbReference>
<evidence type="ECO:0000256" key="4">
    <source>
        <dbReference type="ARBA" id="ARBA00022692"/>
    </source>
</evidence>
<evidence type="ECO:0000256" key="1">
    <source>
        <dbReference type="ARBA" id="ARBA00004651"/>
    </source>
</evidence>
<dbReference type="PANTHER" id="PTHR30193">
    <property type="entry name" value="ABC TRANSPORTER PERMEASE PROTEIN"/>
    <property type="match status" value="1"/>
</dbReference>
<dbReference type="PROSITE" id="PS50928">
    <property type="entry name" value="ABC_TM1"/>
    <property type="match status" value="1"/>
</dbReference>
<feature type="transmembrane region" description="Helical" evidence="7">
    <location>
        <begin position="21"/>
        <end position="45"/>
    </location>
</feature>
<keyword evidence="3" id="KW-1003">Cell membrane</keyword>
<organism evidence="9 10">
    <name type="scientific">Pseudolactococcus plantarum</name>
    <dbReference type="NCBI Taxonomy" id="1365"/>
    <lineage>
        <taxon>Bacteria</taxon>
        <taxon>Bacillati</taxon>
        <taxon>Bacillota</taxon>
        <taxon>Bacilli</taxon>
        <taxon>Lactobacillales</taxon>
        <taxon>Streptococcaceae</taxon>
        <taxon>Pseudolactococcus</taxon>
    </lineage>
</organism>
<evidence type="ECO:0000313" key="10">
    <source>
        <dbReference type="Proteomes" id="UP000242246"/>
    </source>
</evidence>
<keyword evidence="5 7" id="KW-1133">Transmembrane helix</keyword>
<evidence type="ECO:0000256" key="6">
    <source>
        <dbReference type="ARBA" id="ARBA00023136"/>
    </source>
</evidence>
<keyword evidence="2 7" id="KW-0813">Transport</keyword>
<dbReference type="InterPro" id="IPR035906">
    <property type="entry name" value="MetI-like_sf"/>
</dbReference>
<feature type="transmembrane region" description="Helical" evidence="7">
    <location>
        <begin position="123"/>
        <end position="143"/>
    </location>
</feature>
<comment type="similarity">
    <text evidence="7">Belongs to the binding-protein-dependent transport system permease family.</text>
</comment>
<evidence type="ECO:0000313" key="9">
    <source>
        <dbReference type="EMBL" id="PCS07726.1"/>
    </source>
</evidence>
<comment type="subcellular location">
    <subcellularLocation>
        <location evidence="1 7">Cell membrane</location>
        <topology evidence="1 7">Multi-pass membrane protein</topology>
    </subcellularLocation>
</comment>
<dbReference type="CDD" id="cd06261">
    <property type="entry name" value="TM_PBP2"/>
    <property type="match status" value="1"/>
</dbReference>
<evidence type="ECO:0000256" key="5">
    <source>
        <dbReference type="ARBA" id="ARBA00022989"/>
    </source>
</evidence>
<protein>
    <submittedName>
        <fullName evidence="9">Sugar ABC transporter permease</fullName>
    </submittedName>
</protein>
<feature type="transmembrane region" description="Helical" evidence="7">
    <location>
        <begin position="86"/>
        <end position="111"/>
    </location>
</feature>
<proteinExistence type="inferred from homology"/>
<feature type="transmembrane region" description="Helical" evidence="7">
    <location>
        <begin position="287"/>
        <end position="305"/>
    </location>
</feature>
<dbReference type="Gene3D" id="1.10.3720.10">
    <property type="entry name" value="MetI-like"/>
    <property type="match status" value="1"/>
</dbReference>
<dbReference type="GO" id="GO:0055085">
    <property type="term" value="P:transmembrane transport"/>
    <property type="evidence" value="ECO:0007669"/>
    <property type="project" value="InterPro"/>
</dbReference>
<feature type="domain" description="ABC transmembrane type-1" evidence="8">
    <location>
        <begin position="86"/>
        <end position="301"/>
    </location>
</feature>
<gene>
    <name evidence="9" type="ORF">RU87_GL000945</name>
</gene>
<dbReference type="GO" id="GO:0005886">
    <property type="term" value="C:plasma membrane"/>
    <property type="evidence" value="ECO:0007669"/>
    <property type="project" value="UniProtKB-SubCell"/>
</dbReference>
<evidence type="ECO:0000256" key="3">
    <source>
        <dbReference type="ARBA" id="ARBA00022475"/>
    </source>
</evidence>
<name>A0A2A5S2L2_9LACT</name>
<keyword evidence="10" id="KW-1185">Reference proteome</keyword>
<dbReference type="EMBL" id="JXJX01000003">
    <property type="protein sequence ID" value="PCS07726.1"/>
    <property type="molecule type" value="Genomic_DNA"/>
</dbReference>
<dbReference type="GO" id="GO:0015031">
    <property type="term" value="P:protein transport"/>
    <property type="evidence" value="ECO:0007669"/>
    <property type="project" value="UniProtKB-KW"/>
</dbReference>
<keyword evidence="6 7" id="KW-0472">Membrane</keyword>
<dbReference type="GO" id="GO:0015833">
    <property type="term" value="P:peptide transport"/>
    <property type="evidence" value="ECO:0007669"/>
    <property type="project" value="UniProtKB-KW"/>
</dbReference>
<dbReference type="InterPro" id="IPR000515">
    <property type="entry name" value="MetI-like"/>
</dbReference>
<evidence type="ECO:0000256" key="7">
    <source>
        <dbReference type="RuleBase" id="RU363032"/>
    </source>
</evidence>
<dbReference type="Pfam" id="PF00528">
    <property type="entry name" value="BPD_transp_1"/>
    <property type="match status" value="1"/>
</dbReference>
<evidence type="ECO:0000259" key="8">
    <source>
        <dbReference type="PROSITE" id="PS50928"/>
    </source>
</evidence>
<accession>A0A2A5S2L2</accession>
<dbReference type="PRINTS" id="PR00812">
    <property type="entry name" value="BCTERIALGSPF"/>
</dbReference>
<dbReference type="Proteomes" id="UP000242246">
    <property type="component" value="Unassembled WGS sequence"/>
</dbReference>
<dbReference type="SUPFAM" id="SSF161098">
    <property type="entry name" value="MetI-like"/>
    <property type="match status" value="1"/>
</dbReference>
<evidence type="ECO:0000256" key="2">
    <source>
        <dbReference type="ARBA" id="ARBA00022448"/>
    </source>
</evidence>
<dbReference type="InterPro" id="IPR003004">
    <property type="entry name" value="GspF/PilC"/>
</dbReference>
<comment type="caution">
    <text evidence="9">The sequence shown here is derived from an EMBL/GenBank/DDBJ whole genome shotgun (WGS) entry which is preliminary data.</text>
</comment>
<dbReference type="AlphaFoldDB" id="A0A2A5S2L2"/>
<feature type="transmembrane region" description="Helical" evidence="7">
    <location>
        <begin position="175"/>
        <end position="200"/>
    </location>
</feature>
<dbReference type="STRING" id="1348632.GCA_001591745_00258"/>
<keyword evidence="4 7" id="KW-0812">Transmembrane</keyword>
<dbReference type="InterPro" id="IPR051393">
    <property type="entry name" value="ABC_transporter_permease"/>
</dbReference>
<sequence>MGQLYEVKFMSKLYRKWFFPFVLPAVAVFLIVVLIPFVIGIFYSFTGWRGSFFLGPNGRTTNPFEAFLGLKNYIAAFKQESFRSAFFFSVKFTVLAVIAVNVVALAQALLVNAIGKAVGIFRATFFLPNLLGGLSLGFIWLFIFNNIFTKVLFGKEGLIPIKFLTYMTDKDPNKLLFAILIMAVWQMSGYMMIIYTTGLANISDDYYEAASIDGANAFQKFFKITIPMLMPSFTIVFFLVLSRCFMLLDQNIALTNNAPQGYRMLAAQVLKVTSDTNGNYGIAQAEAVIFFLVIAAISITQTVILKGKEVEMQ</sequence>
<feature type="transmembrane region" description="Helical" evidence="7">
    <location>
        <begin position="221"/>
        <end position="241"/>
    </location>
</feature>